<sequence length="165" mass="19072">MENPSPLTKSNVVSLNGKYSINASNEEEKTRKYWMYNNFLQELDRKLLADTFKIDSAKTYAVRLEVLANDKLKIDYIENGETIRERILNAKLKKDGYLYLKNKNVGLVLVPYVAGAIDIKKTRLSKTEDGELIFDVANHRSGAFMIIAFLDGRTWKYRKIYPKVI</sequence>
<name>A0A4R0MJM5_9SPHI</name>
<dbReference type="AlphaFoldDB" id="A0A4R0MJM5"/>
<organism evidence="1 2">
    <name type="scientific">Pedobacter frigiditerrae</name>
    <dbReference type="NCBI Taxonomy" id="2530452"/>
    <lineage>
        <taxon>Bacteria</taxon>
        <taxon>Pseudomonadati</taxon>
        <taxon>Bacteroidota</taxon>
        <taxon>Sphingobacteriia</taxon>
        <taxon>Sphingobacteriales</taxon>
        <taxon>Sphingobacteriaceae</taxon>
        <taxon>Pedobacter</taxon>
    </lineage>
</organism>
<evidence type="ECO:0000313" key="2">
    <source>
        <dbReference type="Proteomes" id="UP000292884"/>
    </source>
</evidence>
<keyword evidence="2" id="KW-1185">Reference proteome</keyword>
<proteinExistence type="predicted"/>
<evidence type="ECO:0000313" key="1">
    <source>
        <dbReference type="EMBL" id="TCC86613.1"/>
    </source>
</evidence>
<dbReference type="EMBL" id="SJSK01000009">
    <property type="protein sequence ID" value="TCC86613.1"/>
    <property type="molecule type" value="Genomic_DNA"/>
</dbReference>
<gene>
    <name evidence="1" type="ORF">EZ428_23165</name>
</gene>
<accession>A0A4R0MJM5</accession>
<reference evidence="1 2" key="1">
    <citation type="submission" date="2019-02" db="EMBL/GenBank/DDBJ databases">
        <title>Pedobacter sp. RP-1-13 sp. nov., isolated from Arctic soil.</title>
        <authorList>
            <person name="Dahal R.H."/>
        </authorList>
    </citation>
    <scope>NUCLEOTIDE SEQUENCE [LARGE SCALE GENOMIC DNA]</scope>
    <source>
        <strain evidence="1 2">RP-1-13</strain>
    </source>
</reference>
<dbReference type="OrthoDB" id="756944at2"/>
<dbReference type="Proteomes" id="UP000292884">
    <property type="component" value="Unassembled WGS sequence"/>
</dbReference>
<dbReference type="RefSeq" id="WP_131555718.1">
    <property type="nucleotide sequence ID" value="NZ_SJSK01000009.1"/>
</dbReference>
<comment type="caution">
    <text evidence="1">The sequence shown here is derived from an EMBL/GenBank/DDBJ whole genome shotgun (WGS) entry which is preliminary data.</text>
</comment>
<protein>
    <submittedName>
        <fullName evidence="1">Uncharacterized protein</fullName>
    </submittedName>
</protein>